<dbReference type="PROSITE" id="PS51468">
    <property type="entry name" value="VIT"/>
    <property type="match status" value="1"/>
</dbReference>
<evidence type="ECO:0000259" key="2">
    <source>
        <dbReference type="PROSITE" id="PS50234"/>
    </source>
</evidence>
<feature type="domain" description="VWFA" evidence="2">
    <location>
        <begin position="248"/>
        <end position="415"/>
    </location>
</feature>
<organism evidence="4 5">
    <name type="scientific">Mya arenaria</name>
    <name type="common">Soft-shell clam</name>
    <dbReference type="NCBI Taxonomy" id="6604"/>
    <lineage>
        <taxon>Eukaryota</taxon>
        <taxon>Metazoa</taxon>
        <taxon>Spiralia</taxon>
        <taxon>Lophotrochozoa</taxon>
        <taxon>Mollusca</taxon>
        <taxon>Bivalvia</taxon>
        <taxon>Autobranchia</taxon>
        <taxon>Heteroconchia</taxon>
        <taxon>Euheterodonta</taxon>
        <taxon>Imparidentia</taxon>
        <taxon>Neoheterodontei</taxon>
        <taxon>Myida</taxon>
        <taxon>Myoidea</taxon>
        <taxon>Myidae</taxon>
        <taxon>Mya</taxon>
    </lineage>
</organism>
<evidence type="ECO:0000313" key="4">
    <source>
        <dbReference type="EMBL" id="WAQ96448.1"/>
    </source>
</evidence>
<dbReference type="Proteomes" id="UP001164746">
    <property type="component" value="Chromosome 2"/>
</dbReference>
<evidence type="ECO:0000259" key="3">
    <source>
        <dbReference type="PROSITE" id="PS51468"/>
    </source>
</evidence>
<dbReference type="Gene3D" id="3.40.50.410">
    <property type="entry name" value="von Willebrand factor, type A domain"/>
    <property type="match status" value="1"/>
</dbReference>
<accession>A0ABY7DK31</accession>
<dbReference type="SUPFAM" id="SSF53300">
    <property type="entry name" value="vWA-like"/>
    <property type="match status" value="1"/>
</dbReference>
<protein>
    <submittedName>
        <fullName evidence="4">VWA5A-like protein</fullName>
    </submittedName>
</protein>
<keyword evidence="5" id="KW-1185">Reference proteome</keyword>
<feature type="compositionally biased region" description="Acidic residues" evidence="1">
    <location>
        <begin position="660"/>
        <end position="671"/>
    </location>
</feature>
<dbReference type="InterPro" id="IPR002035">
    <property type="entry name" value="VWF_A"/>
</dbReference>
<gene>
    <name evidence="4" type="ORF">MAR_029138</name>
</gene>
<evidence type="ECO:0000256" key="1">
    <source>
        <dbReference type="SAM" id="MobiDB-lite"/>
    </source>
</evidence>
<feature type="domain" description="VIT" evidence="3">
    <location>
        <begin position="1"/>
        <end position="130"/>
    </location>
</feature>
<dbReference type="InterPro" id="IPR013694">
    <property type="entry name" value="VIT"/>
</dbReference>
<reference evidence="4" key="1">
    <citation type="submission" date="2022-11" db="EMBL/GenBank/DDBJ databases">
        <title>Centuries of genome instability and evolution in soft-shell clam transmissible cancer (bioRxiv).</title>
        <authorList>
            <person name="Hart S.F.M."/>
            <person name="Yonemitsu M.A."/>
            <person name="Giersch R.M."/>
            <person name="Beal B.F."/>
            <person name="Arriagada G."/>
            <person name="Davis B.W."/>
            <person name="Ostrander E.A."/>
            <person name="Goff S.P."/>
            <person name="Metzger M.J."/>
        </authorList>
    </citation>
    <scope>NUCLEOTIDE SEQUENCE</scope>
    <source>
        <strain evidence="4">MELC-2E11</strain>
        <tissue evidence="4">Siphon/mantle</tissue>
    </source>
</reference>
<dbReference type="Pfam" id="PF08487">
    <property type="entry name" value="VIT"/>
    <property type="match status" value="1"/>
</dbReference>
<name>A0ABY7DK31_MYAAR</name>
<dbReference type="Pfam" id="PF13768">
    <property type="entry name" value="VWA_3"/>
    <property type="match status" value="1"/>
</dbReference>
<evidence type="ECO:0000313" key="5">
    <source>
        <dbReference type="Proteomes" id="UP001164746"/>
    </source>
</evidence>
<dbReference type="SMART" id="SM00609">
    <property type="entry name" value="VIT"/>
    <property type="match status" value="1"/>
</dbReference>
<dbReference type="PANTHER" id="PTHR45737:SF6">
    <property type="entry name" value="VON WILLEBRAND FACTOR A DOMAIN-CONTAINING PROTEIN 5A"/>
    <property type="match status" value="1"/>
</dbReference>
<dbReference type="InterPro" id="IPR036465">
    <property type="entry name" value="vWFA_dom_sf"/>
</dbReference>
<dbReference type="PROSITE" id="PS50234">
    <property type="entry name" value="VWFA"/>
    <property type="match status" value="1"/>
</dbReference>
<feature type="region of interest" description="Disordered" evidence="1">
    <location>
        <begin position="628"/>
        <end position="699"/>
    </location>
</feature>
<dbReference type="SMART" id="SM00327">
    <property type="entry name" value="VWA"/>
    <property type="match status" value="1"/>
</dbReference>
<proteinExistence type="predicted"/>
<sequence>MNSFGLSTDIGTPVPLKFIDVNVKIKGYLAEVVTSLGYYNSEDDPVEAMFTFPVDDRSAVYQFEATIDGRRIVAEIQEKEHAILTYEDAKQSGMAAMLLKEDTQSSDTFQCMLGNLPAGNEAELKLSYVNELPQEEDGRVRFTLPTVLNPRFCPEAGSSVAAEGADYVPPKSVTYNFKMIVTIEGYHMIKAVSSDKISLDVKLESGGKLAQVILENGNPGKEGLLKEDMLMVSFHPDLKEVAMATSGEYVFIIDRSGSMKGNRIKNAKEALLLFLKSLPAGCYFNVVSFGSNYKCLFDKSKEYSEETLDEALQVQAKMGADMGGTEIYKPLEYVLKEKVQQQPRNVFLLTDGNVRNSQPVILLIRKHSGDTRVFALGVGSGVSTFLVNGVVRAGNGLAEFIADDERIQPKVVSLLKCAMQPPLTNIELTWDLPPGVTPVSIPTDCPVMLTVGQRLTFFAMLQGVDLDTIYATSKLTLKGQQSNNPVTFDLMFTLSEDDNSSVSAPVHRLATKTQIKLLQDEEAALCNQMNGDYYNPKINIDKVEEIRKKIVGVSRHGNIVSKFTSFVAVDTEGEKVKGELKTRRCTVPTTSEEFLKGMEMYGEDDCDGVNEDLMRGCAMKVTPQKRLRSRMTYGGGGARSAKKNKSLGLSCEKRSKPEEMDFEEDDNEKLEEEPHKLGTDREDDVDDSNDNRLRKSSSAVSSDEVMMNVITLQKLGGNWSNTTQLANLLQIPEDLLKSTDIIKDCDVLATLIVLSWLRSKYAHRQEEWQMIETKALAWLGQQNLEKPVEELLSLVADSVLHKV</sequence>
<dbReference type="EMBL" id="CP111013">
    <property type="protein sequence ID" value="WAQ96448.1"/>
    <property type="molecule type" value="Genomic_DNA"/>
</dbReference>
<dbReference type="PANTHER" id="PTHR45737">
    <property type="entry name" value="VON WILLEBRAND FACTOR A DOMAIN-CONTAINING PROTEIN 5A"/>
    <property type="match status" value="1"/>
</dbReference>